<dbReference type="PROSITE" id="PS00886">
    <property type="entry name" value="ILVD_EDD_1"/>
    <property type="match status" value="1"/>
</dbReference>
<keyword evidence="5 15" id="KW-0479">Metal-binding</keyword>
<evidence type="ECO:0000256" key="10">
    <source>
        <dbReference type="ARBA" id="ARBA00023304"/>
    </source>
</evidence>
<dbReference type="InterPro" id="IPR020558">
    <property type="entry name" value="DiOHA_6PGluconate_deHydtase_CS"/>
</dbReference>
<comment type="similarity">
    <text evidence="2 15">Belongs to the IlvD/Edd family.</text>
</comment>
<feature type="domain" description="Dihydroxy-acid/6-phosphogluconate dehydratase C-terminal" evidence="17">
    <location>
        <begin position="361"/>
        <end position="552"/>
    </location>
</feature>
<dbReference type="FunFam" id="3.50.30.80:FF:000001">
    <property type="entry name" value="Dihydroxy-acid dehydratase"/>
    <property type="match status" value="1"/>
</dbReference>
<dbReference type="InterPro" id="IPR004404">
    <property type="entry name" value="DihydroxyA_deHydtase"/>
</dbReference>
<evidence type="ECO:0000256" key="4">
    <source>
        <dbReference type="ARBA" id="ARBA00022714"/>
    </source>
</evidence>
<evidence type="ECO:0000256" key="7">
    <source>
        <dbReference type="ARBA" id="ARBA00023004"/>
    </source>
</evidence>
<evidence type="ECO:0000256" key="5">
    <source>
        <dbReference type="ARBA" id="ARBA00022723"/>
    </source>
</evidence>
<dbReference type="PANTHER" id="PTHR43661:SF3">
    <property type="entry name" value="D-XYLONATE DEHYDRATASE YAGF-RELATED"/>
    <property type="match status" value="1"/>
</dbReference>
<feature type="active site" description="Proton acceptor" evidence="15">
    <location>
        <position position="471"/>
    </location>
</feature>
<sequence>MEQEYFNDLLKGEEGALKRALYKSMGFTDDALRKPLIALVNSYTNATPGHFNLSQLTEEAAKGVEAAGGTAMTFGVIAPCDGIAEGHEGMRYCLPARELIASSIECMVRAHRFDGMVLLGSCDKIVPGMLMAAARLDIPAVFVNGGPMYPASWKGKHYDGNIVTEARGWKQKGEITEKEFQQIENLAEPCPGSCAMLGTANTMCGLAEAIGLALPGSASIPAVHGQRLQAAYQAGEAAVHLVFQGITARQIITRHAIENAMTILLGTGGSTNGILHLQAICEEAGLGELPLTEFSELSRRIPQIAAVYPASCYDMVDFHEAGGFAAVMKELMPLLHKDALTVTGKTVEENLREIPAAARREVIRPLSDPFAAESGVSVLTGNLAPEGAVVKPAGVPEHLRCFEGRAKVFHGEAEAVQAILEGNIQPQTVIVLGYEGPKGGPGMPEMYRPMKCLEGMGLSDSCAIITDGRFSGSNRGCFVGHISPEAYEGGPVALVRDGDRIRIDIPNGTLTLLVSDGDLARRKEEWIRPEKKVASGYLRTYQKSSRSASRGAVIDR</sequence>
<evidence type="ECO:0000256" key="15">
    <source>
        <dbReference type="HAMAP-Rule" id="MF_00012"/>
    </source>
</evidence>
<accession>A0A9D2NEY4</accession>
<comment type="cofactor">
    <cofactor evidence="1 15">
        <name>Mg(2+)</name>
        <dbReference type="ChEBI" id="CHEBI:18420"/>
    </cofactor>
</comment>
<dbReference type="InterPro" id="IPR037237">
    <property type="entry name" value="IlvD/EDD_N"/>
</dbReference>
<keyword evidence="9 15" id="KW-0456">Lyase</keyword>
<evidence type="ECO:0000256" key="9">
    <source>
        <dbReference type="ARBA" id="ARBA00023239"/>
    </source>
</evidence>
<dbReference type="GO" id="GO:0009099">
    <property type="term" value="P:L-valine biosynthetic process"/>
    <property type="evidence" value="ECO:0007669"/>
    <property type="project" value="UniProtKB-UniRule"/>
</dbReference>
<keyword evidence="4 15" id="KW-0001">2Fe-2S</keyword>
<dbReference type="HAMAP" id="MF_00012">
    <property type="entry name" value="IlvD"/>
    <property type="match status" value="1"/>
</dbReference>
<comment type="caution">
    <text evidence="15">Lacks conserved residue(s) required for the propagation of feature annotation.</text>
</comment>
<feature type="binding site" evidence="15">
    <location>
        <position position="81"/>
    </location>
    <ligand>
        <name>Mg(2+)</name>
        <dbReference type="ChEBI" id="CHEBI:18420"/>
    </ligand>
</feature>
<dbReference type="InterPro" id="IPR000581">
    <property type="entry name" value="ILV_EDD_N"/>
</dbReference>
<proteinExistence type="inferred from homology"/>
<comment type="function">
    <text evidence="15">Functions in the biosynthesis of branched-chain amino acids. Catalyzes the dehydration of (2R,3R)-2,3-dihydroxy-3-methylpentanoate (2,3-dihydroxy-3-methylvalerate) into 2-oxo-3-methylpentanoate (2-oxo-3-methylvalerate) and of (2R)-2,3-dihydroxy-3-methylbutanoate (2,3-dihydroxyisovalerate) into 2-oxo-3-methylbutanoate (2-oxoisovalerate), the penultimate precursor to L-isoleucine and L-valine, respectively.</text>
</comment>
<dbReference type="GO" id="GO:0004160">
    <property type="term" value="F:dihydroxy-acid dehydratase activity"/>
    <property type="evidence" value="ECO:0007669"/>
    <property type="project" value="UniProtKB-UniRule"/>
</dbReference>
<evidence type="ECO:0000256" key="1">
    <source>
        <dbReference type="ARBA" id="ARBA00001946"/>
    </source>
</evidence>
<feature type="domain" description="Dihydroxy-acid/6-phosphogluconate dehydratase N-terminal" evidence="16">
    <location>
        <begin position="34"/>
        <end position="350"/>
    </location>
</feature>
<evidence type="ECO:0000256" key="11">
    <source>
        <dbReference type="ARBA" id="ARBA00029304"/>
    </source>
</evidence>
<dbReference type="PANTHER" id="PTHR43661">
    <property type="entry name" value="D-XYLONATE DEHYDRATASE"/>
    <property type="match status" value="1"/>
</dbReference>
<reference evidence="18" key="1">
    <citation type="journal article" date="2021" name="PeerJ">
        <title>Extensive microbial diversity within the chicken gut microbiome revealed by metagenomics and culture.</title>
        <authorList>
            <person name="Gilroy R."/>
            <person name="Ravi A."/>
            <person name="Getino M."/>
            <person name="Pursley I."/>
            <person name="Horton D.L."/>
            <person name="Alikhan N.F."/>
            <person name="Baker D."/>
            <person name="Gharbi K."/>
            <person name="Hall N."/>
            <person name="Watson M."/>
            <person name="Adriaenssens E.M."/>
            <person name="Foster-Nyarko E."/>
            <person name="Jarju S."/>
            <person name="Secka A."/>
            <person name="Antonio M."/>
            <person name="Oren A."/>
            <person name="Chaudhuri R.R."/>
            <person name="La Ragione R."/>
            <person name="Hildebrand F."/>
            <person name="Pallen M.J."/>
        </authorList>
    </citation>
    <scope>NUCLEOTIDE SEQUENCE</scope>
    <source>
        <strain evidence="18">USAMLcec2-132</strain>
    </source>
</reference>
<keyword evidence="10 15" id="KW-0100">Branched-chain amino acid biosynthesis</keyword>
<dbReference type="InterPro" id="IPR056740">
    <property type="entry name" value="ILV_EDD_C"/>
</dbReference>
<reference evidence="18" key="2">
    <citation type="submission" date="2021-04" db="EMBL/GenBank/DDBJ databases">
        <authorList>
            <person name="Gilroy R."/>
        </authorList>
    </citation>
    <scope>NUCLEOTIDE SEQUENCE</scope>
    <source>
        <strain evidence="18">USAMLcec2-132</strain>
    </source>
</reference>
<evidence type="ECO:0000259" key="17">
    <source>
        <dbReference type="Pfam" id="PF24877"/>
    </source>
</evidence>
<dbReference type="GO" id="GO:0009097">
    <property type="term" value="P:isoleucine biosynthetic process"/>
    <property type="evidence" value="ECO:0007669"/>
    <property type="project" value="UniProtKB-UniRule"/>
</dbReference>
<comment type="cofactor">
    <cofactor evidence="15">
        <name>[2Fe-2S] cluster</name>
        <dbReference type="ChEBI" id="CHEBI:190135"/>
    </cofactor>
    <text evidence="15">Binds 1 [2Fe-2S] cluster per subunit. This cluster acts as a Lewis acid cofactor.</text>
</comment>
<comment type="catalytic activity">
    <reaction evidence="15">
        <text>(2R,3R)-2,3-dihydroxy-3-methylpentanoate = (S)-3-methyl-2-oxopentanoate + H2O</text>
        <dbReference type="Rhea" id="RHEA:27694"/>
        <dbReference type="ChEBI" id="CHEBI:15377"/>
        <dbReference type="ChEBI" id="CHEBI:35146"/>
        <dbReference type="ChEBI" id="CHEBI:49258"/>
        <dbReference type="EC" id="4.2.1.9"/>
    </reaction>
</comment>
<dbReference type="SUPFAM" id="SSF52016">
    <property type="entry name" value="LeuD/IlvD-like"/>
    <property type="match status" value="1"/>
</dbReference>
<dbReference type="Gene3D" id="3.50.30.80">
    <property type="entry name" value="IlvD/EDD C-terminal domain-like"/>
    <property type="match status" value="1"/>
</dbReference>
<comment type="pathway">
    <text evidence="13 15">Amino-acid biosynthesis; L-isoleucine biosynthesis; L-isoleucine from 2-oxobutanoate: step 3/4.</text>
</comment>
<gene>
    <name evidence="15 18" type="primary">ilvD</name>
    <name evidence="18" type="ORF">H9761_09430</name>
</gene>
<dbReference type="GO" id="GO:0051537">
    <property type="term" value="F:2 iron, 2 sulfur cluster binding"/>
    <property type="evidence" value="ECO:0007669"/>
    <property type="project" value="UniProtKB-UniRule"/>
</dbReference>
<evidence type="ECO:0000256" key="8">
    <source>
        <dbReference type="ARBA" id="ARBA00023014"/>
    </source>
</evidence>
<comment type="catalytic activity">
    <reaction evidence="11">
        <text>(2R)-2,3-dihydroxy-3-methylbutanoate = 3-methyl-2-oxobutanoate + H2O</text>
        <dbReference type="Rhea" id="RHEA:24809"/>
        <dbReference type="ChEBI" id="CHEBI:11851"/>
        <dbReference type="ChEBI" id="CHEBI:15377"/>
        <dbReference type="ChEBI" id="CHEBI:49072"/>
        <dbReference type="EC" id="4.2.1.9"/>
    </reaction>
    <physiologicalReaction direction="left-to-right" evidence="11">
        <dbReference type="Rhea" id="RHEA:24810"/>
    </physiologicalReaction>
</comment>
<dbReference type="SUPFAM" id="SSF143975">
    <property type="entry name" value="IlvD/EDD N-terminal domain-like"/>
    <property type="match status" value="1"/>
</dbReference>
<dbReference type="AlphaFoldDB" id="A0A9D2NEY4"/>
<feature type="binding site" description="via carbamate group" evidence="15">
    <location>
        <position position="124"/>
    </location>
    <ligand>
        <name>Mg(2+)</name>
        <dbReference type="ChEBI" id="CHEBI:18420"/>
    </ligand>
</feature>
<comment type="subunit">
    <text evidence="15">Homodimer.</text>
</comment>
<keyword evidence="6 15" id="KW-0460">Magnesium</keyword>
<organism evidence="18 19">
    <name type="scientific">Candidatus Eisenbergiella merdavium</name>
    <dbReference type="NCBI Taxonomy" id="2838551"/>
    <lineage>
        <taxon>Bacteria</taxon>
        <taxon>Bacillati</taxon>
        <taxon>Bacillota</taxon>
        <taxon>Clostridia</taxon>
        <taxon>Lachnospirales</taxon>
        <taxon>Lachnospiraceae</taxon>
        <taxon>Eisenbergiella</taxon>
    </lineage>
</organism>
<dbReference type="InterPro" id="IPR042096">
    <property type="entry name" value="Dihydro-acid_dehy_C"/>
</dbReference>
<dbReference type="EMBL" id="DWWS01000032">
    <property type="protein sequence ID" value="HJC23913.1"/>
    <property type="molecule type" value="Genomic_DNA"/>
</dbReference>
<evidence type="ECO:0000256" key="6">
    <source>
        <dbReference type="ARBA" id="ARBA00022842"/>
    </source>
</evidence>
<evidence type="ECO:0000313" key="19">
    <source>
        <dbReference type="Proteomes" id="UP000823891"/>
    </source>
</evidence>
<evidence type="ECO:0000256" key="14">
    <source>
        <dbReference type="ARBA" id="ARBA00029490"/>
    </source>
</evidence>
<dbReference type="NCBIfam" id="TIGR00110">
    <property type="entry name" value="ilvD"/>
    <property type="match status" value="1"/>
</dbReference>
<evidence type="ECO:0000256" key="13">
    <source>
        <dbReference type="ARBA" id="ARBA00029437"/>
    </source>
</evidence>
<feature type="modified residue" description="N6-carboxylysine" evidence="15">
    <location>
        <position position="124"/>
    </location>
</feature>
<dbReference type="Proteomes" id="UP000823891">
    <property type="component" value="Unassembled WGS sequence"/>
</dbReference>
<dbReference type="NCBIfam" id="NF002068">
    <property type="entry name" value="PRK00911.1"/>
    <property type="match status" value="1"/>
</dbReference>
<dbReference type="EC" id="4.2.1.9" evidence="14 15"/>
<comment type="caution">
    <text evidence="18">The sequence shown here is derived from an EMBL/GenBank/DDBJ whole genome shotgun (WGS) entry which is preliminary data.</text>
</comment>
<comment type="pathway">
    <text evidence="12 15">Amino-acid biosynthesis; L-valine biosynthesis; L-valine from pyruvate: step 3/4.</text>
</comment>
<evidence type="ECO:0000259" key="16">
    <source>
        <dbReference type="Pfam" id="PF00920"/>
    </source>
</evidence>
<name>A0A9D2NEY4_9FIRM</name>
<evidence type="ECO:0000256" key="12">
    <source>
        <dbReference type="ARBA" id="ARBA00029436"/>
    </source>
</evidence>
<keyword evidence="3 15" id="KW-0028">Amino-acid biosynthesis</keyword>
<protein>
    <recommendedName>
        <fullName evidence="14 15">Dihydroxy-acid dehydratase</fullName>
        <shortName evidence="15">DAD</shortName>
        <ecNumber evidence="14 15">4.2.1.9</ecNumber>
    </recommendedName>
</protein>
<keyword evidence="7 15" id="KW-0408">Iron</keyword>
<evidence type="ECO:0000256" key="2">
    <source>
        <dbReference type="ARBA" id="ARBA00006486"/>
    </source>
</evidence>
<dbReference type="GO" id="GO:0000287">
    <property type="term" value="F:magnesium ion binding"/>
    <property type="evidence" value="ECO:0007669"/>
    <property type="project" value="UniProtKB-UniRule"/>
</dbReference>
<evidence type="ECO:0000256" key="3">
    <source>
        <dbReference type="ARBA" id="ARBA00022605"/>
    </source>
</evidence>
<feature type="binding site" evidence="15">
    <location>
        <position position="445"/>
    </location>
    <ligand>
        <name>Mg(2+)</name>
        <dbReference type="ChEBI" id="CHEBI:18420"/>
    </ligand>
</feature>
<dbReference type="Pfam" id="PF24877">
    <property type="entry name" value="ILV_EDD_C"/>
    <property type="match status" value="1"/>
</dbReference>
<dbReference type="Pfam" id="PF00920">
    <property type="entry name" value="ILVD_EDD_N"/>
    <property type="match status" value="1"/>
</dbReference>
<keyword evidence="8 15" id="KW-0411">Iron-sulfur</keyword>
<dbReference type="GO" id="GO:0005829">
    <property type="term" value="C:cytosol"/>
    <property type="evidence" value="ECO:0007669"/>
    <property type="project" value="TreeGrafter"/>
</dbReference>
<feature type="binding site" evidence="15">
    <location>
        <position position="123"/>
    </location>
    <ligand>
        <name>Mg(2+)</name>
        <dbReference type="ChEBI" id="CHEBI:18420"/>
    </ligand>
</feature>
<evidence type="ECO:0000313" key="18">
    <source>
        <dbReference type="EMBL" id="HJC23913.1"/>
    </source>
</evidence>